<dbReference type="CDD" id="cd18186">
    <property type="entry name" value="BTB_POZ_ZBTB_KLHL-like"/>
    <property type="match status" value="1"/>
</dbReference>
<organism evidence="2 3">
    <name type="scientific">Lophiostoma macrostomum CBS 122681</name>
    <dbReference type="NCBI Taxonomy" id="1314788"/>
    <lineage>
        <taxon>Eukaryota</taxon>
        <taxon>Fungi</taxon>
        <taxon>Dikarya</taxon>
        <taxon>Ascomycota</taxon>
        <taxon>Pezizomycotina</taxon>
        <taxon>Dothideomycetes</taxon>
        <taxon>Pleosporomycetidae</taxon>
        <taxon>Pleosporales</taxon>
        <taxon>Lophiostomataceae</taxon>
        <taxon>Lophiostoma</taxon>
    </lineage>
</organism>
<dbReference type="Pfam" id="PF00651">
    <property type="entry name" value="BTB"/>
    <property type="match status" value="1"/>
</dbReference>
<dbReference type="InterPro" id="IPR000210">
    <property type="entry name" value="BTB/POZ_dom"/>
</dbReference>
<dbReference type="SUPFAM" id="SSF54695">
    <property type="entry name" value="POZ domain"/>
    <property type="match status" value="1"/>
</dbReference>
<name>A0A6A6T9S1_9PLEO</name>
<proteinExistence type="predicted"/>
<keyword evidence="3" id="KW-1185">Reference proteome</keyword>
<dbReference type="EMBL" id="MU004346">
    <property type="protein sequence ID" value="KAF2655628.1"/>
    <property type="molecule type" value="Genomic_DNA"/>
</dbReference>
<feature type="domain" description="BTB" evidence="1">
    <location>
        <begin position="32"/>
        <end position="100"/>
    </location>
</feature>
<dbReference type="Proteomes" id="UP000799324">
    <property type="component" value="Unassembled WGS sequence"/>
</dbReference>
<dbReference type="PANTHER" id="PTHR47843:SF5">
    <property type="entry name" value="BTB_POZ DOMAIN PROTEIN"/>
    <property type="match status" value="1"/>
</dbReference>
<dbReference type="PROSITE" id="PS50097">
    <property type="entry name" value="BTB"/>
    <property type="match status" value="1"/>
</dbReference>
<evidence type="ECO:0000259" key="1">
    <source>
        <dbReference type="PROSITE" id="PS50097"/>
    </source>
</evidence>
<dbReference type="AlphaFoldDB" id="A0A6A6T9S1"/>
<gene>
    <name evidence="2" type="ORF">K491DRAFT_716060</name>
</gene>
<sequence>MANAARDQLLTDFKELQFAVFYTPLLTTGDYSDSIITCGPDVYKVHKNIVCKRSKFLAAASSFKCNKEAEDGRVDLPEDEPEIVRLLVQYLYEAEYDPHGLDEPPKEHTCHSFGDHCNTPNVCKHHQCGVAFECSYSCQRFICIECHPLDDQLPADSMLTHAKMYEIGDKYDVVGLKELAKNKFAQICRVHWNSPHFPTAAKHAFSTTPDEDKGLRDIVRKTISNHMHLIADKPEIKEIMKEYNGLAYDLFMETAAMHGWLKES</sequence>
<evidence type="ECO:0000313" key="2">
    <source>
        <dbReference type="EMBL" id="KAF2655628.1"/>
    </source>
</evidence>
<protein>
    <recommendedName>
        <fullName evidence="1">BTB domain-containing protein</fullName>
    </recommendedName>
</protein>
<reference evidence="2" key="1">
    <citation type="journal article" date="2020" name="Stud. Mycol.">
        <title>101 Dothideomycetes genomes: a test case for predicting lifestyles and emergence of pathogens.</title>
        <authorList>
            <person name="Haridas S."/>
            <person name="Albert R."/>
            <person name="Binder M."/>
            <person name="Bloem J."/>
            <person name="Labutti K."/>
            <person name="Salamov A."/>
            <person name="Andreopoulos B."/>
            <person name="Baker S."/>
            <person name="Barry K."/>
            <person name="Bills G."/>
            <person name="Bluhm B."/>
            <person name="Cannon C."/>
            <person name="Castanera R."/>
            <person name="Culley D."/>
            <person name="Daum C."/>
            <person name="Ezra D."/>
            <person name="Gonzalez J."/>
            <person name="Henrissat B."/>
            <person name="Kuo A."/>
            <person name="Liang C."/>
            <person name="Lipzen A."/>
            <person name="Lutzoni F."/>
            <person name="Magnuson J."/>
            <person name="Mondo S."/>
            <person name="Nolan M."/>
            <person name="Ohm R."/>
            <person name="Pangilinan J."/>
            <person name="Park H.-J."/>
            <person name="Ramirez L."/>
            <person name="Alfaro M."/>
            <person name="Sun H."/>
            <person name="Tritt A."/>
            <person name="Yoshinaga Y."/>
            <person name="Zwiers L.-H."/>
            <person name="Turgeon B."/>
            <person name="Goodwin S."/>
            <person name="Spatafora J."/>
            <person name="Crous P."/>
            <person name="Grigoriev I."/>
        </authorList>
    </citation>
    <scope>NUCLEOTIDE SEQUENCE</scope>
    <source>
        <strain evidence="2">CBS 122681</strain>
    </source>
</reference>
<accession>A0A6A6T9S1</accession>
<dbReference type="OrthoDB" id="6359816at2759"/>
<dbReference type="Gene3D" id="3.30.710.10">
    <property type="entry name" value="Potassium Channel Kv1.1, Chain A"/>
    <property type="match status" value="1"/>
</dbReference>
<evidence type="ECO:0000313" key="3">
    <source>
        <dbReference type="Proteomes" id="UP000799324"/>
    </source>
</evidence>
<dbReference type="PANTHER" id="PTHR47843">
    <property type="entry name" value="BTB DOMAIN-CONTAINING PROTEIN-RELATED"/>
    <property type="match status" value="1"/>
</dbReference>
<dbReference type="InterPro" id="IPR011333">
    <property type="entry name" value="SKP1/BTB/POZ_sf"/>
</dbReference>